<keyword evidence="1" id="KW-0812">Transmembrane</keyword>
<evidence type="ECO:0000256" key="1">
    <source>
        <dbReference type="SAM" id="Phobius"/>
    </source>
</evidence>
<protein>
    <submittedName>
        <fullName evidence="2">Uncharacterized protein</fullName>
    </submittedName>
</protein>
<keyword evidence="1" id="KW-1133">Transmembrane helix</keyword>
<gene>
    <name evidence="2" type="ORF">SLAVMIC_00323</name>
</gene>
<name>A0A8D9C8Q9_9VIRU</name>
<feature type="transmembrane region" description="Helical" evidence="1">
    <location>
        <begin position="29"/>
        <end position="48"/>
    </location>
</feature>
<accession>A0A8D9C8Q9</accession>
<dbReference type="EMBL" id="OU342829">
    <property type="protein sequence ID" value="CAG7580252.1"/>
    <property type="molecule type" value="Genomic_DNA"/>
</dbReference>
<reference evidence="2" key="1">
    <citation type="submission" date="2021-06" db="EMBL/GenBank/DDBJ databases">
        <authorList>
            <person name="Gannon L."/>
            <person name="Redgwell R T."/>
            <person name="Michniewski S."/>
            <person name="Harrison D C."/>
            <person name="Millard A."/>
        </authorList>
    </citation>
    <scope>NUCLEOTIDE SEQUENCE</scope>
</reference>
<sequence length="80" mass="9597">MDDDVLDKEIEDSKCKFVKKTLKEKLKGFLLIIIIWIPMFYLFERFIMDDGGHIYRSMFYTGAILGYLAYLLFNPIYKKK</sequence>
<organism evidence="2">
    <name type="scientific">uncultured marine phage</name>
    <dbReference type="NCBI Taxonomy" id="707152"/>
    <lineage>
        <taxon>Viruses</taxon>
        <taxon>environmental samples</taxon>
    </lineage>
</organism>
<feature type="transmembrane region" description="Helical" evidence="1">
    <location>
        <begin position="54"/>
        <end position="73"/>
    </location>
</feature>
<proteinExistence type="predicted"/>
<evidence type="ECO:0000313" key="2">
    <source>
        <dbReference type="EMBL" id="CAG7580252.1"/>
    </source>
</evidence>
<keyword evidence="1" id="KW-0472">Membrane</keyword>